<dbReference type="InterPro" id="IPR007607">
    <property type="entry name" value="BacA/B"/>
</dbReference>
<comment type="caution">
    <text evidence="3">The sequence shown here is derived from an EMBL/GenBank/DDBJ whole genome shotgun (WGS) entry which is preliminary data.</text>
</comment>
<reference evidence="4" key="1">
    <citation type="journal article" date="2019" name="Int. J. Syst. Evol. Microbiol.">
        <title>The Global Catalogue of Microorganisms (GCM) 10K type strain sequencing project: providing services to taxonomists for standard genome sequencing and annotation.</title>
        <authorList>
            <consortium name="The Broad Institute Genomics Platform"/>
            <consortium name="The Broad Institute Genome Sequencing Center for Infectious Disease"/>
            <person name="Wu L."/>
            <person name="Ma J."/>
        </authorList>
    </citation>
    <scope>NUCLEOTIDE SEQUENCE [LARGE SCALE GENOMIC DNA]</scope>
    <source>
        <strain evidence="4">KCTC 22558</strain>
    </source>
</reference>
<feature type="region of interest" description="Disordered" evidence="2">
    <location>
        <begin position="155"/>
        <end position="181"/>
    </location>
</feature>
<evidence type="ECO:0000313" key="4">
    <source>
        <dbReference type="Proteomes" id="UP000643403"/>
    </source>
</evidence>
<evidence type="ECO:0000256" key="2">
    <source>
        <dbReference type="SAM" id="MobiDB-lite"/>
    </source>
</evidence>
<dbReference type="PANTHER" id="PTHR35024:SF4">
    <property type="entry name" value="POLYMER-FORMING CYTOSKELETAL PROTEIN"/>
    <property type="match status" value="1"/>
</dbReference>
<proteinExistence type="inferred from homology"/>
<dbReference type="PANTHER" id="PTHR35024">
    <property type="entry name" value="HYPOTHETICAL CYTOSOLIC PROTEIN"/>
    <property type="match status" value="1"/>
</dbReference>
<accession>A0ABQ3BXD9</accession>
<dbReference type="RefSeq" id="WP_189448060.1">
    <property type="nucleotide sequence ID" value="NZ_BMXY01000001.1"/>
</dbReference>
<keyword evidence="4" id="KW-1185">Reference proteome</keyword>
<dbReference type="Pfam" id="PF04519">
    <property type="entry name" value="Bactofilin"/>
    <property type="match status" value="1"/>
</dbReference>
<protein>
    <recommendedName>
        <fullName evidence="5">Polymer-forming cytoskeletal protein</fullName>
    </recommendedName>
</protein>
<comment type="similarity">
    <text evidence="1">Belongs to the bactofilin family.</text>
</comment>
<evidence type="ECO:0008006" key="5">
    <source>
        <dbReference type="Google" id="ProtNLM"/>
    </source>
</evidence>
<name>A0ABQ3BXD9_9GAMM</name>
<evidence type="ECO:0000313" key="3">
    <source>
        <dbReference type="EMBL" id="GGZ60844.1"/>
    </source>
</evidence>
<dbReference type="EMBL" id="BMXY01000001">
    <property type="protein sequence ID" value="GGZ60844.1"/>
    <property type="molecule type" value="Genomic_DNA"/>
</dbReference>
<gene>
    <name evidence="3" type="ORF">GCM10008101_13520</name>
</gene>
<dbReference type="Proteomes" id="UP000643403">
    <property type="component" value="Unassembled WGS sequence"/>
</dbReference>
<feature type="compositionally biased region" description="Basic and acidic residues" evidence="2">
    <location>
        <begin position="163"/>
        <end position="173"/>
    </location>
</feature>
<sequence>MAIFPNTGNKREASQPETALAKDPSPNEFSFAPAQVAPAPSPISSAPRASSREAKESVIASDLSIEGRIQGAGNVRIAGRFTGDIAVEGDLTIEVGARVNGGVKARRVVVAGELEGNIESAQRVEVVESGAMTGDVKAGTVTVAPGARMRGRVEFGWGDSAADTDKGKSKADATPEAGSAA</sequence>
<feature type="compositionally biased region" description="Low complexity" evidence="2">
    <location>
        <begin position="30"/>
        <end position="49"/>
    </location>
</feature>
<feature type="region of interest" description="Disordered" evidence="2">
    <location>
        <begin position="1"/>
        <end position="58"/>
    </location>
</feature>
<evidence type="ECO:0000256" key="1">
    <source>
        <dbReference type="ARBA" id="ARBA00044755"/>
    </source>
</evidence>
<organism evidence="3 4">
    <name type="scientific">Cognatilysobacter xinjiangensis</name>
    <dbReference type="NCBI Taxonomy" id="546892"/>
    <lineage>
        <taxon>Bacteria</taxon>
        <taxon>Pseudomonadati</taxon>
        <taxon>Pseudomonadota</taxon>
        <taxon>Gammaproteobacteria</taxon>
        <taxon>Lysobacterales</taxon>
        <taxon>Lysobacteraceae</taxon>
        <taxon>Cognatilysobacter</taxon>
    </lineage>
</organism>